<name>A0A2V4UAH2_9BURK</name>
<dbReference type="Proteomes" id="UP000247772">
    <property type="component" value="Unassembled WGS sequence"/>
</dbReference>
<dbReference type="RefSeq" id="WP_110855995.1">
    <property type="nucleotide sequence ID" value="NZ_QJSQ01000015.1"/>
</dbReference>
<comment type="caution">
    <text evidence="1">The sequence shown here is derived from an EMBL/GenBank/DDBJ whole genome shotgun (WGS) entry which is preliminary data.</text>
</comment>
<organism evidence="1 2">
    <name type="scientific">Paraburkholderia silvatlantica</name>
    <dbReference type="NCBI Taxonomy" id="321895"/>
    <lineage>
        <taxon>Bacteria</taxon>
        <taxon>Pseudomonadati</taxon>
        <taxon>Pseudomonadota</taxon>
        <taxon>Betaproteobacteria</taxon>
        <taxon>Burkholderiales</taxon>
        <taxon>Burkholderiaceae</taxon>
        <taxon>Paraburkholderia</taxon>
    </lineage>
</organism>
<sequence length="62" mass="6996">MVIELKNIVDAIKILRLAEEISRETDLIKIAQFNGECRMTRWRLETAIAVAEIPVVALGDES</sequence>
<dbReference type="EMBL" id="QJSQ01000015">
    <property type="protein sequence ID" value="PYE21357.1"/>
    <property type="molecule type" value="Genomic_DNA"/>
</dbReference>
<evidence type="ECO:0000313" key="1">
    <source>
        <dbReference type="EMBL" id="PYE21357.1"/>
    </source>
</evidence>
<reference evidence="1 2" key="1">
    <citation type="submission" date="2018-06" db="EMBL/GenBank/DDBJ databases">
        <title>Genomic Encyclopedia of Type Strains, Phase IV (KMG-V): Genome sequencing to study the core and pangenomes of soil and plant-associated prokaryotes.</title>
        <authorList>
            <person name="Whitman W."/>
        </authorList>
    </citation>
    <scope>NUCLEOTIDE SEQUENCE [LARGE SCALE GENOMIC DNA]</scope>
    <source>
        <strain evidence="1 2">SRCL-318</strain>
    </source>
</reference>
<accession>A0A2V4UAH2</accession>
<proteinExistence type="predicted"/>
<evidence type="ECO:0000313" key="2">
    <source>
        <dbReference type="Proteomes" id="UP000247772"/>
    </source>
</evidence>
<dbReference type="AlphaFoldDB" id="A0A2V4UAH2"/>
<protein>
    <submittedName>
        <fullName evidence="1">Uncharacterized protein</fullName>
    </submittedName>
</protein>
<gene>
    <name evidence="1" type="ORF">C7410_115200</name>
</gene>